<evidence type="ECO:0000256" key="1">
    <source>
        <dbReference type="ARBA" id="ARBA00022729"/>
    </source>
</evidence>
<keyword evidence="1" id="KW-0732">Signal</keyword>
<dbReference type="PANTHER" id="PTHR21666">
    <property type="entry name" value="PEPTIDASE-RELATED"/>
    <property type="match status" value="1"/>
</dbReference>
<organism evidence="4 5">
    <name type="scientific">Bizionia saleffrena</name>
    <dbReference type="NCBI Taxonomy" id="291189"/>
    <lineage>
        <taxon>Bacteria</taxon>
        <taxon>Pseudomonadati</taxon>
        <taxon>Bacteroidota</taxon>
        <taxon>Flavobacteriia</taxon>
        <taxon>Flavobacteriales</taxon>
        <taxon>Flavobacteriaceae</taxon>
        <taxon>Bizionia</taxon>
    </lineage>
</organism>
<dbReference type="InterPro" id="IPR050570">
    <property type="entry name" value="Cell_wall_metabolism_enzyme"/>
</dbReference>
<dbReference type="EMBL" id="VSKM01000007">
    <property type="protein sequence ID" value="TYB74234.1"/>
    <property type="molecule type" value="Genomic_DNA"/>
</dbReference>
<reference evidence="4 5" key="1">
    <citation type="submission" date="2019-08" db="EMBL/GenBank/DDBJ databases">
        <title>Genomes of Antarctic Bizionia species.</title>
        <authorList>
            <person name="Bowman J.P."/>
        </authorList>
    </citation>
    <scope>NUCLEOTIDE SEQUENCE [LARGE SCALE GENOMIC DNA]</scope>
    <source>
        <strain evidence="4 5">HFD</strain>
    </source>
</reference>
<protein>
    <submittedName>
        <fullName evidence="4">Peptidoglycan DD-metalloendopeptidase family protein</fullName>
    </submittedName>
</protein>
<keyword evidence="5" id="KW-1185">Reference proteome</keyword>
<dbReference type="InterPro" id="IPR011055">
    <property type="entry name" value="Dup_hybrid_motif"/>
</dbReference>
<gene>
    <name evidence="4" type="ORF">ES676_08620</name>
</gene>
<evidence type="ECO:0000259" key="3">
    <source>
        <dbReference type="Pfam" id="PF01551"/>
    </source>
</evidence>
<dbReference type="CDD" id="cd12797">
    <property type="entry name" value="M23_peptidase"/>
    <property type="match status" value="1"/>
</dbReference>
<keyword evidence="2" id="KW-0175">Coiled coil</keyword>
<name>A0A8H2QJD2_9FLAO</name>
<feature type="coiled-coil region" evidence="2">
    <location>
        <begin position="163"/>
        <end position="243"/>
    </location>
</feature>
<accession>A0A8H2QJD2</accession>
<dbReference type="PANTHER" id="PTHR21666:SF289">
    <property type="entry name" value="L-ALA--D-GLU ENDOPEPTIDASE"/>
    <property type="match status" value="1"/>
</dbReference>
<dbReference type="Pfam" id="PF01551">
    <property type="entry name" value="Peptidase_M23"/>
    <property type="match status" value="1"/>
</dbReference>
<evidence type="ECO:0000313" key="5">
    <source>
        <dbReference type="Proteomes" id="UP000323324"/>
    </source>
</evidence>
<dbReference type="AlphaFoldDB" id="A0A8H2QJD2"/>
<dbReference type="Gene3D" id="2.70.70.10">
    <property type="entry name" value="Glucose Permease (Domain IIA)"/>
    <property type="match status" value="1"/>
</dbReference>
<dbReference type="Proteomes" id="UP000323324">
    <property type="component" value="Unassembled WGS sequence"/>
</dbReference>
<evidence type="ECO:0000313" key="4">
    <source>
        <dbReference type="EMBL" id="TYB74234.1"/>
    </source>
</evidence>
<dbReference type="GO" id="GO:0004222">
    <property type="term" value="F:metalloendopeptidase activity"/>
    <property type="evidence" value="ECO:0007669"/>
    <property type="project" value="TreeGrafter"/>
</dbReference>
<evidence type="ECO:0000256" key="2">
    <source>
        <dbReference type="SAM" id="Coils"/>
    </source>
</evidence>
<dbReference type="InterPro" id="IPR016047">
    <property type="entry name" value="M23ase_b-sheet_dom"/>
</dbReference>
<dbReference type="SUPFAM" id="SSF51261">
    <property type="entry name" value="Duplicated hybrid motif"/>
    <property type="match status" value="1"/>
</dbReference>
<feature type="domain" description="M23ase beta-sheet core" evidence="3">
    <location>
        <begin position="311"/>
        <end position="403"/>
    </location>
</feature>
<dbReference type="Gene3D" id="6.10.250.3150">
    <property type="match status" value="1"/>
</dbReference>
<dbReference type="RefSeq" id="WP_148369917.1">
    <property type="nucleotide sequence ID" value="NZ_VSKM01000007.1"/>
</dbReference>
<comment type="caution">
    <text evidence="4">The sequence shown here is derived from an EMBL/GenBank/DDBJ whole genome shotgun (WGS) entry which is preliminary data.</text>
</comment>
<feature type="coiled-coil region" evidence="2">
    <location>
        <begin position="85"/>
        <end position="119"/>
    </location>
</feature>
<proteinExistence type="predicted"/>
<sequence>MRIQPTCFTLLLGIFLLCANVGFSQSGKQRELEARRVELRNEIQKINALVSSNKDKQKSEVTLIENLNYKVSVQRNLIKVTNQQTNLLTREINNNQKQISEYRDELTSLKANYAKMIQRSYKNKNKQSRIMFLLSSSNFKQAYKRVQYLNQYAEFQKEQGEIIKLKTKELQEANTLLLKQKEQKGKLIAENKQIQQDLQREMKQHEIIMQSIKSNLTKYTAEVKAKQQEADRIDREIDKIIKAEIAKSNKKAGTSKTTASSSFALTAEAKALAKDFLGNKGKLPWPVEKGVVKVRYGDQPSPIDGSLTIKSSGVRISTEKGAKVRAIFNGEVMRIIQQKRSNPVVLVKHGNYISVYYNLGKVYVKAGDKVTTKQDIGEVFTNPNTGETVLKFSIYKDNHTQNPSSWIYKM</sequence>